<dbReference type="PANTHER" id="PTHR35519">
    <property type="entry name" value="MEMBRANE PROTEINS"/>
    <property type="match status" value="1"/>
</dbReference>
<comment type="caution">
    <text evidence="1">The sequence shown here is derived from an EMBL/GenBank/DDBJ whole genome shotgun (WGS) entry which is preliminary data.</text>
</comment>
<sequence length="137" mass="15190">MEQPESARPMGIQLPVGTDAVSVRRRIEAMEKLLENSFTLPGVNYRIGLDSVAGLVPVVGDLITAAMGMWLVWEAKNLGLPRWKLWRMTGNVAFDTAVGAIPVVGDAFDFLFRSNTRNLKVIKRHLDKHYPATQTIG</sequence>
<dbReference type="Proteomes" id="UP000619041">
    <property type="component" value="Unassembled WGS sequence"/>
</dbReference>
<accession>A0ABQ1SCI3</accession>
<dbReference type="InterPro" id="IPR025187">
    <property type="entry name" value="DUF4112"/>
</dbReference>
<gene>
    <name evidence="1" type="ORF">GCM10011515_22280</name>
</gene>
<protein>
    <recommendedName>
        <fullName evidence="3">DUF4112 domain-containing protein</fullName>
    </recommendedName>
</protein>
<reference evidence="2" key="1">
    <citation type="journal article" date="2019" name="Int. J. Syst. Evol. Microbiol.">
        <title>The Global Catalogue of Microorganisms (GCM) 10K type strain sequencing project: providing services to taxonomists for standard genome sequencing and annotation.</title>
        <authorList>
            <consortium name="The Broad Institute Genomics Platform"/>
            <consortium name="The Broad Institute Genome Sequencing Center for Infectious Disease"/>
            <person name="Wu L."/>
            <person name="Ma J."/>
        </authorList>
    </citation>
    <scope>NUCLEOTIDE SEQUENCE [LARGE SCALE GENOMIC DNA]</scope>
    <source>
        <strain evidence="2">CGMCC 1.15959</strain>
    </source>
</reference>
<proteinExistence type="predicted"/>
<organism evidence="1 2">
    <name type="scientific">Tsuneonella deserti</name>
    <dbReference type="NCBI Taxonomy" id="2035528"/>
    <lineage>
        <taxon>Bacteria</taxon>
        <taxon>Pseudomonadati</taxon>
        <taxon>Pseudomonadota</taxon>
        <taxon>Alphaproteobacteria</taxon>
        <taxon>Sphingomonadales</taxon>
        <taxon>Erythrobacteraceae</taxon>
        <taxon>Tsuneonella</taxon>
    </lineage>
</organism>
<keyword evidence="2" id="KW-1185">Reference proteome</keyword>
<evidence type="ECO:0000313" key="1">
    <source>
        <dbReference type="EMBL" id="GGE02164.1"/>
    </source>
</evidence>
<evidence type="ECO:0008006" key="3">
    <source>
        <dbReference type="Google" id="ProtNLM"/>
    </source>
</evidence>
<dbReference type="Pfam" id="PF13430">
    <property type="entry name" value="DUF4112"/>
    <property type="match status" value="1"/>
</dbReference>
<dbReference type="EMBL" id="BMKL01000001">
    <property type="protein sequence ID" value="GGE02164.1"/>
    <property type="molecule type" value="Genomic_DNA"/>
</dbReference>
<name>A0ABQ1SCI3_9SPHN</name>
<evidence type="ECO:0000313" key="2">
    <source>
        <dbReference type="Proteomes" id="UP000619041"/>
    </source>
</evidence>
<dbReference type="PANTHER" id="PTHR35519:SF2">
    <property type="entry name" value="PH DOMAIN PROTEIN"/>
    <property type="match status" value="1"/>
</dbReference>